<dbReference type="CTD" id="177150"/>
<keyword evidence="1" id="KW-1133">Transmembrane helix</keyword>
<keyword evidence="3" id="KW-1185">Reference proteome</keyword>
<organism evidence="2 3">
    <name type="scientific">Caenorhabditis elegans</name>
    <dbReference type="NCBI Taxonomy" id="6239"/>
    <lineage>
        <taxon>Eukaryota</taxon>
        <taxon>Metazoa</taxon>
        <taxon>Ecdysozoa</taxon>
        <taxon>Nematoda</taxon>
        <taxon>Chromadorea</taxon>
        <taxon>Rhabditida</taxon>
        <taxon>Rhabditina</taxon>
        <taxon>Rhabditomorpha</taxon>
        <taxon>Rhabditoidea</taxon>
        <taxon>Rhabditidae</taxon>
        <taxon>Peloderinae</taxon>
        <taxon>Caenorhabditis</taxon>
    </lineage>
</organism>
<dbReference type="HOGENOM" id="CLU_056063_2_1_1"/>
<dbReference type="AGR" id="WB:WBGene00018972"/>
<feature type="transmembrane region" description="Helical" evidence="1">
    <location>
        <begin position="26"/>
        <end position="53"/>
    </location>
</feature>
<feature type="transmembrane region" description="Helical" evidence="1">
    <location>
        <begin position="164"/>
        <end position="185"/>
    </location>
</feature>
<evidence type="ECO:0000313" key="4">
    <source>
        <dbReference type="WormBase" id="F56D6.4"/>
    </source>
</evidence>
<dbReference type="AlphaFoldDB" id="Q8ITX5"/>
<dbReference type="PANTHER" id="PTHR31720:SF3">
    <property type="entry name" value="SERPENTINE RECEPTOR, CLASS Z-RELATED"/>
    <property type="match status" value="1"/>
</dbReference>
<dbReference type="PIR" id="D88656">
    <property type="entry name" value="D88656"/>
</dbReference>
<reference evidence="2 3" key="1">
    <citation type="journal article" date="1998" name="Science">
        <title>Genome sequence of the nematode C. elegans: a platform for investigating biology.</title>
        <authorList>
            <consortium name="The C. elegans sequencing consortium"/>
            <person name="Sulson J.E."/>
            <person name="Waterston R."/>
        </authorList>
    </citation>
    <scope>NUCLEOTIDE SEQUENCE [LARGE SCALE GENOMIC DNA]</scope>
    <source>
        <strain evidence="2 3">Bristol N2</strain>
    </source>
</reference>
<accession>Q8ITX5</accession>
<protein>
    <submittedName>
        <fullName evidence="2">Serpentine Receptor, class Z</fullName>
    </submittedName>
</protein>
<dbReference type="GeneID" id="177150"/>
<dbReference type="OMA" id="WYLEPAV"/>
<dbReference type="RefSeq" id="NP_500436.2">
    <property type="nucleotide sequence ID" value="NM_068035.2"/>
</dbReference>
<evidence type="ECO:0000313" key="2">
    <source>
        <dbReference type="EMBL" id="CCD70721.1"/>
    </source>
</evidence>
<feature type="transmembrane region" description="Helical" evidence="1">
    <location>
        <begin position="104"/>
        <end position="121"/>
    </location>
</feature>
<sequence>MNNISENVTVENLFGKIIGVKCDNCILINYIFISVFATLVAFNLVLFTLYVYVFKTNRERDKEIVIFPFVNHFYNVIKIYQLLISSIIAGFVFYDIFGNSIENAIYGLTIVMWFCSVTVLVGLTEAFNILLFLLAVSRFTIYFWPTTEKVVKILQTNGHKRVHYLYLAFVIKTFFFFLAIIYIGARKKKLWYLEPAVVINQILLHILIFVSGFLYIPIIISVRKLAHLASAQQNNPQRYILWQLISVLIIKLITFPFVLNGLVRIDYFVVTVPLDCFLLPVLVQISYLGCNKRNVTTLLGSFRLKKFLQVLLDLKVTVNPSSTTDERYILFSRP</sequence>
<feature type="transmembrane region" description="Helical" evidence="1">
    <location>
        <begin position="239"/>
        <end position="259"/>
    </location>
</feature>
<proteinExistence type="predicted"/>
<dbReference type="WormBase" id="F56D6.4">
    <property type="protein sequence ID" value="CE37381"/>
    <property type="gene ID" value="WBGene00018972"/>
    <property type="gene designation" value="srz-19"/>
</dbReference>
<dbReference type="PANTHER" id="PTHR31720">
    <property type="entry name" value="SERPENTINE RECEPTOR, CLASS Z-RELATED"/>
    <property type="match status" value="1"/>
</dbReference>
<dbReference type="PhylomeDB" id="Q8ITX5"/>
<evidence type="ECO:0000313" key="3">
    <source>
        <dbReference type="Proteomes" id="UP000001940"/>
    </source>
</evidence>
<dbReference type="InterPro" id="IPR018817">
    <property type="entry name" value="7TM_GPCR_serpentine_rcpt_Srz"/>
</dbReference>
<name>Q8ITX5_CAEEL</name>
<gene>
    <name evidence="2 4" type="primary">srz-19</name>
    <name evidence="2" type="ORF">CELE_F56D6.4</name>
    <name evidence="4" type="ORF">F56D6.4</name>
</gene>
<dbReference type="PaxDb" id="6239-F56D6.4"/>
<keyword evidence="1" id="KW-0812">Transmembrane</keyword>
<dbReference type="KEGG" id="cel:CELE_F56D6.4"/>
<feature type="transmembrane region" description="Helical" evidence="1">
    <location>
        <begin position="73"/>
        <end position="97"/>
    </location>
</feature>
<dbReference type="Pfam" id="PF10325">
    <property type="entry name" value="7TM_GPCR_Srz"/>
    <property type="match status" value="1"/>
</dbReference>
<dbReference type="Proteomes" id="UP000001940">
    <property type="component" value="Chromosome IV"/>
</dbReference>
<keyword evidence="1" id="KW-0472">Membrane</keyword>
<dbReference type="OrthoDB" id="5875403at2759"/>
<dbReference type="UCSC" id="F56D6.4">
    <property type="organism name" value="c. elegans"/>
</dbReference>
<feature type="transmembrane region" description="Helical" evidence="1">
    <location>
        <begin position="265"/>
        <end position="283"/>
    </location>
</feature>
<evidence type="ECO:0000256" key="1">
    <source>
        <dbReference type="SAM" id="Phobius"/>
    </source>
</evidence>
<feature type="transmembrane region" description="Helical" evidence="1">
    <location>
        <begin position="197"/>
        <end position="218"/>
    </location>
</feature>
<dbReference type="EMBL" id="BX284604">
    <property type="protein sequence ID" value="CCD70721.1"/>
    <property type="molecule type" value="Genomic_DNA"/>
</dbReference>
<dbReference type="FunCoup" id="Q8ITX5">
    <property type="interactions" value="14"/>
</dbReference>
<dbReference type="InParanoid" id="Q8ITX5"/>
<keyword evidence="2" id="KW-0675">Receptor</keyword>